<dbReference type="OrthoDB" id="9784984at2"/>
<dbReference type="InterPro" id="IPR014284">
    <property type="entry name" value="RNA_pol_sigma-70_dom"/>
</dbReference>
<dbReference type="RefSeq" id="WP_129047007.1">
    <property type="nucleotide sequence ID" value="NZ_SDHX01000001.1"/>
</dbReference>
<reference evidence="7 8" key="1">
    <citation type="submission" date="2019-01" db="EMBL/GenBank/DDBJ databases">
        <title>Lacunisphaera sp. strain TWA-58.</title>
        <authorList>
            <person name="Chen W.-M."/>
        </authorList>
    </citation>
    <scope>NUCLEOTIDE SEQUENCE [LARGE SCALE GENOMIC DNA]</scope>
    <source>
        <strain evidence="7 8">TWA-58</strain>
    </source>
</reference>
<feature type="domain" description="RNA polymerase sigma-70 region 2" evidence="5">
    <location>
        <begin position="28"/>
        <end position="94"/>
    </location>
</feature>
<protein>
    <submittedName>
        <fullName evidence="7">Sigma-70 family RNA polymerase sigma factor</fullName>
    </submittedName>
</protein>
<comment type="caution">
    <text evidence="7">The sequence shown here is derived from an EMBL/GenBank/DDBJ whole genome shotgun (WGS) entry which is preliminary data.</text>
</comment>
<evidence type="ECO:0000256" key="3">
    <source>
        <dbReference type="ARBA" id="ARBA00023082"/>
    </source>
</evidence>
<dbReference type="InterPro" id="IPR039425">
    <property type="entry name" value="RNA_pol_sigma-70-like"/>
</dbReference>
<sequence>MSDPTPELDPDLLHRAQGGDQAAFGVIMRTYHERTFRLAYAIVHREADARDIAQEVWLTVWKNLGTFRGDARFTTWLHPIVTRKALDHLRKRRRWFDRFLPFNTGDDNAVEVPEPATTDDARSLHEGNETVERVRAAIAALPPKQRVVLALRELEGLSYEEIATATGVPTGTVMSRLFHARKLLAEKLGPPANHE</sequence>
<dbReference type="Pfam" id="PF04542">
    <property type="entry name" value="Sigma70_r2"/>
    <property type="match status" value="1"/>
</dbReference>
<evidence type="ECO:0000256" key="1">
    <source>
        <dbReference type="ARBA" id="ARBA00010641"/>
    </source>
</evidence>
<dbReference type="InterPro" id="IPR007627">
    <property type="entry name" value="RNA_pol_sigma70_r2"/>
</dbReference>
<keyword evidence="2" id="KW-0805">Transcription regulation</keyword>
<dbReference type="PANTHER" id="PTHR43133:SF51">
    <property type="entry name" value="RNA POLYMERASE SIGMA FACTOR"/>
    <property type="match status" value="1"/>
</dbReference>
<evidence type="ECO:0000256" key="2">
    <source>
        <dbReference type="ARBA" id="ARBA00023015"/>
    </source>
</evidence>
<evidence type="ECO:0000313" key="7">
    <source>
        <dbReference type="EMBL" id="RXK55642.1"/>
    </source>
</evidence>
<dbReference type="SUPFAM" id="SSF88659">
    <property type="entry name" value="Sigma3 and sigma4 domains of RNA polymerase sigma factors"/>
    <property type="match status" value="1"/>
</dbReference>
<dbReference type="AlphaFoldDB" id="A0A4Q1C9X0"/>
<evidence type="ECO:0000256" key="4">
    <source>
        <dbReference type="ARBA" id="ARBA00023163"/>
    </source>
</evidence>
<dbReference type="Gene3D" id="1.10.1740.10">
    <property type="match status" value="1"/>
</dbReference>
<dbReference type="SUPFAM" id="SSF88946">
    <property type="entry name" value="Sigma2 domain of RNA polymerase sigma factors"/>
    <property type="match status" value="1"/>
</dbReference>
<dbReference type="InterPro" id="IPR013249">
    <property type="entry name" value="RNA_pol_sigma70_r4_t2"/>
</dbReference>
<evidence type="ECO:0000259" key="5">
    <source>
        <dbReference type="Pfam" id="PF04542"/>
    </source>
</evidence>
<dbReference type="GO" id="GO:0003677">
    <property type="term" value="F:DNA binding"/>
    <property type="evidence" value="ECO:0007669"/>
    <property type="project" value="InterPro"/>
</dbReference>
<evidence type="ECO:0000313" key="8">
    <source>
        <dbReference type="Proteomes" id="UP000290218"/>
    </source>
</evidence>
<organism evidence="7 8">
    <name type="scientific">Oleiharenicola lentus</name>
    <dbReference type="NCBI Taxonomy" id="2508720"/>
    <lineage>
        <taxon>Bacteria</taxon>
        <taxon>Pseudomonadati</taxon>
        <taxon>Verrucomicrobiota</taxon>
        <taxon>Opitutia</taxon>
        <taxon>Opitutales</taxon>
        <taxon>Opitutaceae</taxon>
        <taxon>Oleiharenicola</taxon>
    </lineage>
</organism>
<accession>A0A4Q1C9X0</accession>
<name>A0A4Q1C9X0_9BACT</name>
<dbReference type="InterPro" id="IPR036388">
    <property type="entry name" value="WH-like_DNA-bd_sf"/>
</dbReference>
<evidence type="ECO:0000259" key="6">
    <source>
        <dbReference type="Pfam" id="PF08281"/>
    </source>
</evidence>
<dbReference type="GO" id="GO:0006352">
    <property type="term" value="P:DNA-templated transcription initiation"/>
    <property type="evidence" value="ECO:0007669"/>
    <property type="project" value="InterPro"/>
</dbReference>
<dbReference type="GO" id="GO:0016987">
    <property type="term" value="F:sigma factor activity"/>
    <property type="evidence" value="ECO:0007669"/>
    <property type="project" value="UniProtKB-KW"/>
</dbReference>
<dbReference type="InterPro" id="IPR013325">
    <property type="entry name" value="RNA_pol_sigma_r2"/>
</dbReference>
<gene>
    <name evidence="7" type="ORF">ESB00_07070</name>
</gene>
<keyword evidence="4" id="KW-0804">Transcription</keyword>
<dbReference type="CDD" id="cd06171">
    <property type="entry name" value="Sigma70_r4"/>
    <property type="match status" value="1"/>
</dbReference>
<keyword evidence="8" id="KW-1185">Reference proteome</keyword>
<dbReference type="Pfam" id="PF08281">
    <property type="entry name" value="Sigma70_r4_2"/>
    <property type="match status" value="1"/>
</dbReference>
<dbReference type="PANTHER" id="PTHR43133">
    <property type="entry name" value="RNA POLYMERASE ECF-TYPE SIGMA FACTO"/>
    <property type="match status" value="1"/>
</dbReference>
<feature type="domain" description="RNA polymerase sigma factor 70 region 4 type 2" evidence="6">
    <location>
        <begin position="132"/>
        <end position="184"/>
    </location>
</feature>
<dbReference type="NCBIfam" id="TIGR02937">
    <property type="entry name" value="sigma70-ECF"/>
    <property type="match status" value="1"/>
</dbReference>
<dbReference type="Proteomes" id="UP000290218">
    <property type="component" value="Unassembled WGS sequence"/>
</dbReference>
<dbReference type="Gene3D" id="1.10.10.10">
    <property type="entry name" value="Winged helix-like DNA-binding domain superfamily/Winged helix DNA-binding domain"/>
    <property type="match status" value="1"/>
</dbReference>
<dbReference type="InterPro" id="IPR013324">
    <property type="entry name" value="RNA_pol_sigma_r3/r4-like"/>
</dbReference>
<comment type="similarity">
    <text evidence="1">Belongs to the sigma-70 factor family. ECF subfamily.</text>
</comment>
<proteinExistence type="inferred from homology"/>
<dbReference type="EMBL" id="SDHX01000001">
    <property type="protein sequence ID" value="RXK55642.1"/>
    <property type="molecule type" value="Genomic_DNA"/>
</dbReference>
<keyword evidence="3" id="KW-0731">Sigma factor</keyword>